<dbReference type="InterPro" id="IPR045462">
    <property type="entry name" value="aa-tRNA-synth_I_cd-bd"/>
</dbReference>
<feature type="domain" description="Glutamyl/glutaminyl-tRNA synthetase class Ib catalytic" evidence="10">
    <location>
        <begin position="57"/>
        <end position="374"/>
    </location>
</feature>
<feature type="region of interest" description="Disordered" evidence="9">
    <location>
        <begin position="1"/>
        <end position="26"/>
    </location>
</feature>
<dbReference type="InterPro" id="IPR020058">
    <property type="entry name" value="Glu/Gln-tRNA-synth_Ib_cat-dom"/>
</dbReference>
<evidence type="ECO:0000259" key="11">
    <source>
        <dbReference type="Pfam" id="PF19269"/>
    </source>
</evidence>
<feature type="short sequence motif" description="'HIGH' region" evidence="8">
    <location>
        <begin position="64"/>
        <end position="74"/>
    </location>
</feature>
<dbReference type="InterPro" id="IPR033910">
    <property type="entry name" value="GluRS_core"/>
</dbReference>
<dbReference type="FunFam" id="3.40.50.620:FF:000149">
    <property type="entry name" value="Glutamate--tRNA ligase"/>
    <property type="match status" value="1"/>
</dbReference>
<comment type="subunit">
    <text evidence="8">Monomer.</text>
</comment>
<dbReference type="GO" id="GO:0005829">
    <property type="term" value="C:cytosol"/>
    <property type="evidence" value="ECO:0007669"/>
    <property type="project" value="TreeGrafter"/>
</dbReference>
<keyword evidence="4 8" id="KW-0547">Nucleotide-binding</keyword>
<dbReference type="GO" id="GO:0008270">
    <property type="term" value="F:zinc ion binding"/>
    <property type="evidence" value="ECO:0007669"/>
    <property type="project" value="InterPro"/>
</dbReference>
<comment type="caution">
    <text evidence="8">Lacks conserved residue(s) required for the propagation of feature annotation.</text>
</comment>
<evidence type="ECO:0000256" key="9">
    <source>
        <dbReference type="SAM" id="MobiDB-lite"/>
    </source>
</evidence>
<reference evidence="12 13" key="1">
    <citation type="journal article" date="2017" name="BMC Genomics">
        <title>Comparative genomic and phylogenomic analyses of the Bifidobacteriaceae family.</title>
        <authorList>
            <person name="Lugli G.A."/>
            <person name="Milani C."/>
            <person name="Turroni F."/>
            <person name="Duranti S."/>
            <person name="Mancabelli L."/>
            <person name="Mangifesta M."/>
            <person name="Ferrario C."/>
            <person name="Modesto M."/>
            <person name="Mattarelli P."/>
            <person name="Jiri K."/>
            <person name="van Sinderen D."/>
            <person name="Ventura M."/>
        </authorList>
    </citation>
    <scope>NUCLEOTIDE SEQUENCE [LARGE SCALE GENOMIC DNA]</scope>
    <source>
        <strain evidence="12 13">DSM 100196</strain>
    </source>
</reference>
<dbReference type="NCBIfam" id="TIGR00464">
    <property type="entry name" value="gltX_bact"/>
    <property type="match status" value="1"/>
</dbReference>
<dbReference type="EC" id="6.1.1.17" evidence="8"/>
<keyword evidence="6 8" id="KW-0648">Protein biosynthesis</keyword>
<feature type="compositionally biased region" description="Low complexity" evidence="9">
    <location>
        <begin position="1"/>
        <end position="15"/>
    </location>
</feature>
<protein>
    <recommendedName>
        <fullName evidence="8">Glutamate--tRNA ligase</fullName>
        <ecNumber evidence="8">6.1.1.17</ecNumber>
    </recommendedName>
    <alternativeName>
        <fullName evidence="8">Glutamyl-tRNA synthetase</fullName>
        <shortName evidence="8">GluRS</shortName>
    </alternativeName>
</protein>
<dbReference type="Gene3D" id="3.40.50.620">
    <property type="entry name" value="HUPs"/>
    <property type="match status" value="1"/>
</dbReference>
<dbReference type="HAMAP" id="MF_00022">
    <property type="entry name" value="Glu_tRNA_synth_type1"/>
    <property type="match status" value="1"/>
</dbReference>
<dbReference type="InterPro" id="IPR000924">
    <property type="entry name" value="Glu/Gln-tRNA-synth"/>
</dbReference>
<dbReference type="InterPro" id="IPR049940">
    <property type="entry name" value="GluQ/Sye"/>
</dbReference>
<comment type="similarity">
    <text evidence="1 8">Belongs to the class-I aminoacyl-tRNA synthetase family. Glutamate--tRNA ligase type 1 subfamily.</text>
</comment>
<dbReference type="Gene3D" id="1.10.10.350">
    <property type="match status" value="1"/>
</dbReference>
<feature type="short sequence motif" description="'KMSKS' region" evidence="8">
    <location>
        <begin position="308"/>
        <end position="312"/>
    </location>
</feature>
<dbReference type="PRINTS" id="PR00987">
    <property type="entry name" value="TRNASYNTHGLU"/>
</dbReference>
<dbReference type="AlphaFoldDB" id="A0A261FJI0"/>
<keyword evidence="2 8" id="KW-0963">Cytoplasm</keyword>
<dbReference type="GO" id="GO:0000049">
    <property type="term" value="F:tRNA binding"/>
    <property type="evidence" value="ECO:0007669"/>
    <property type="project" value="InterPro"/>
</dbReference>
<dbReference type="GO" id="GO:0005524">
    <property type="term" value="F:ATP binding"/>
    <property type="evidence" value="ECO:0007669"/>
    <property type="project" value="UniProtKB-UniRule"/>
</dbReference>
<evidence type="ECO:0000313" key="13">
    <source>
        <dbReference type="Proteomes" id="UP000216871"/>
    </source>
</evidence>
<keyword evidence="13" id="KW-1185">Reference proteome</keyword>
<evidence type="ECO:0000256" key="6">
    <source>
        <dbReference type="ARBA" id="ARBA00022917"/>
    </source>
</evidence>
<feature type="domain" description="Aminoacyl-tRNA synthetase class I anticodon-binding" evidence="11">
    <location>
        <begin position="399"/>
        <end position="543"/>
    </location>
</feature>
<dbReference type="InterPro" id="IPR020752">
    <property type="entry name" value="Glu-tRNA-synth_I_codon-bd_sub1"/>
</dbReference>
<dbReference type="InterPro" id="IPR020751">
    <property type="entry name" value="aa-tRNA-synth_I_codon-bd_sub2"/>
</dbReference>
<dbReference type="SUPFAM" id="SSF52374">
    <property type="entry name" value="Nucleotidylyl transferase"/>
    <property type="match status" value="1"/>
</dbReference>
<keyword evidence="7 8" id="KW-0030">Aminoacyl-tRNA synthetase</keyword>
<comment type="catalytic activity">
    <reaction evidence="8">
        <text>tRNA(Glu) + L-glutamate + ATP = L-glutamyl-tRNA(Glu) + AMP + diphosphate</text>
        <dbReference type="Rhea" id="RHEA:23540"/>
        <dbReference type="Rhea" id="RHEA-COMP:9663"/>
        <dbReference type="Rhea" id="RHEA-COMP:9680"/>
        <dbReference type="ChEBI" id="CHEBI:29985"/>
        <dbReference type="ChEBI" id="CHEBI:30616"/>
        <dbReference type="ChEBI" id="CHEBI:33019"/>
        <dbReference type="ChEBI" id="CHEBI:78442"/>
        <dbReference type="ChEBI" id="CHEBI:78520"/>
        <dbReference type="ChEBI" id="CHEBI:456215"/>
        <dbReference type="EC" id="6.1.1.17"/>
    </reaction>
</comment>
<comment type="caution">
    <text evidence="12">The sequence shown here is derived from an EMBL/GenBank/DDBJ whole genome shotgun (WGS) entry which is preliminary data.</text>
</comment>
<evidence type="ECO:0000256" key="5">
    <source>
        <dbReference type="ARBA" id="ARBA00022840"/>
    </source>
</evidence>
<evidence type="ECO:0000259" key="10">
    <source>
        <dbReference type="Pfam" id="PF00749"/>
    </source>
</evidence>
<evidence type="ECO:0000313" key="12">
    <source>
        <dbReference type="EMBL" id="OZG59228.1"/>
    </source>
</evidence>
<dbReference type="InterPro" id="IPR004527">
    <property type="entry name" value="Glu-tRNA-ligase_bac/mito"/>
</dbReference>
<accession>A0A261FJI0</accession>
<keyword evidence="5 8" id="KW-0067">ATP-binding</keyword>
<feature type="binding site" evidence="8">
    <location>
        <position position="311"/>
    </location>
    <ligand>
        <name>ATP</name>
        <dbReference type="ChEBI" id="CHEBI:30616"/>
    </ligand>
</feature>
<evidence type="ECO:0000256" key="1">
    <source>
        <dbReference type="ARBA" id="ARBA00007894"/>
    </source>
</evidence>
<evidence type="ECO:0000256" key="7">
    <source>
        <dbReference type="ARBA" id="ARBA00023146"/>
    </source>
</evidence>
<sequence length="549" mass="60968">MSRPLAPSPLALASPENGSTKPFPGHRNGLAEFCPRAVLKWVLMTDAENTKPELPANVRVRFCPSPTGTPHVGMVRTALFNWAEARATGGKLIFRIEDTDAARDSEESYNQILEALRWLGIDWDEGIDVGGPHGPYRQSERTDIYKDVAAKLLEAGYAYESFSTPEEIKERNIAAGRPAEFGYDGYDRDLTEEQKAAFRAEGRKPALRIRMPDEDIAFDDLIRGRIEFKAGSVPDYVIVRPNGDALYTLTNPVDDAMMDINVVLRGEDLLSSTPRQIVLYRYLEALGIAKTTPLFGHMPYVMGQGNKKLSKRDPESNLFNHRDAGFIREGLLNYLALLGWSIAPDRDVFTMDEMIAKFDVRDVKANPARFDLDKAISINAEHIRMLDPADFLRRSVPYLKRDGVVSADDWDALTAREQEILTAAAPLVQPRVRLLGEVAGMVGSLLSTEEYLEPADDARKQLKDSAGEVLDAAIAALEGVDEADWKTDHLHETLNKALVEDGGYKPRLAFGPVRVAMSGRRVSPPLFESMEIVGKPLTVARLKGLRAHL</sequence>
<evidence type="ECO:0000256" key="2">
    <source>
        <dbReference type="ARBA" id="ARBA00022490"/>
    </source>
</evidence>
<comment type="subcellular location">
    <subcellularLocation>
        <location evidence="8">Cytoplasm</location>
    </subcellularLocation>
</comment>
<gene>
    <name evidence="8" type="primary">gltX</name>
    <name evidence="12" type="ORF">BMYO_1433</name>
</gene>
<dbReference type="Gene3D" id="1.10.8.70">
    <property type="entry name" value="Glutamate-tRNA synthetase, class I, anticodon-binding domain 1"/>
    <property type="match status" value="1"/>
</dbReference>
<dbReference type="Pfam" id="PF00749">
    <property type="entry name" value="tRNA-synt_1c"/>
    <property type="match status" value="1"/>
</dbReference>
<dbReference type="InterPro" id="IPR008925">
    <property type="entry name" value="aa_tRNA-synth_I_cd-bd_sf"/>
</dbReference>
<dbReference type="Pfam" id="PF19269">
    <property type="entry name" value="Anticodon_2"/>
    <property type="match status" value="1"/>
</dbReference>
<dbReference type="InterPro" id="IPR014729">
    <property type="entry name" value="Rossmann-like_a/b/a_fold"/>
</dbReference>
<evidence type="ECO:0000256" key="3">
    <source>
        <dbReference type="ARBA" id="ARBA00022598"/>
    </source>
</evidence>
<dbReference type="EMBL" id="MWWW01000015">
    <property type="protein sequence ID" value="OZG59228.1"/>
    <property type="molecule type" value="Genomic_DNA"/>
</dbReference>
<evidence type="ECO:0000256" key="4">
    <source>
        <dbReference type="ARBA" id="ARBA00022741"/>
    </source>
</evidence>
<organism evidence="12 13">
    <name type="scientific">Bifidobacterium myosotis</name>
    <dbReference type="NCBI Taxonomy" id="1630166"/>
    <lineage>
        <taxon>Bacteria</taxon>
        <taxon>Bacillati</taxon>
        <taxon>Actinomycetota</taxon>
        <taxon>Actinomycetes</taxon>
        <taxon>Bifidobacteriales</taxon>
        <taxon>Bifidobacteriaceae</taxon>
        <taxon>Bifidobacterium</taxon>
    </lineage>
</organism>
<dbReference type="GO" id="GO:0006424">
    <property type="term" value="P:glutamyl-tRNA aminoacylation"/>
    <property type="evidence" value="ECO:0007669"/>
    <property type="project" value="UniProtKB-UniRule"/>
</dbReference>
<dbReference type="PANTHER" id="PTHR43311:SF2">
    <property type="entry name" value="GLUTAMATE--TRNA LIGASE, MITOCHONDRIAL-RELATED"/>
    <property type="match status" value="1"/>
</dbReference>
<dbReference type="CDD" id="cd00808">
    <property type="entry name" value="GluRS_core"/>
    <property type="match status" value="1"/>
</dbReference>
<keyword evidence="3 8" id="KW-0436">Ligase</keyword>
<proteinExistence type="inferred from homology"/>
<evidence type="ECO:0000256" key="8">
    <source>
        <dbReference type="HAMAP-Rule" id="MF_00022"/>
    </source>
</evidence>
<name>A0A261FJI0_9BIFI</name>
<dbReference type="SUPFAM" id="SSF48163">
    <property type="entry name" value="An anticodon-binding domain of class I aminoacyl-tRNA synthetases"/>
    <property type="match status" value="1"/>
</dbReference>
<dbReference type="Proteomes" id="UP000216871">
    <property type="component" value="Unassembled WGS sequence"/>
</dbReference>
<comment type="function">
    <text evidence="8">Catalyzes the attachment of glutamate to tRNA(Glu) in a two-step reaction: glutamate is first activated by ATP to form Glu-AMP and then transferred to the acceptor end of tRNA(Glu).</text>
</comment>
<dbReference type="GO" id="GO:0004818">
    <property type="term" value="F:glutamate-tRNA ligase activity"/>
    <property type="evidence" value="ECO:0007669"/>
    <property type="project" value="UniProtKB-UniRule"/>
</dbReference>
<dbReference type="PANTHER" id="PTHR43311">
    <property type="entry name" value="GLUTAMATE--TRNA LIGASE"/>
    <property type="match status" value="1"/>
</dbReference>